<dbReference type="Proteomes" id="UP001147760">
    <property type="component" value="Unassembled WGS sequence"/>
</dbReference>
<comment type="caution">
    <text evidence="1">The sequence shown here is derived from an EMBL/GenBank/DDBJ whole genome shotgun (WGS) entry which is preliminary data.</text>
</comment>
<protein>
    <submittedName>
        <fullName evidence="1">Uncharacterized protein</fullName>
    </submittedName>
</protein>
<sequence>MALGYRFLDPLTFDHSHVLKFCIIVNVVGHPLRPVGVGHGGDDAVSVEPGEQISVGVEIAAGAEDLLQAGGGEIDEGAQQIVCTAVAIGDEGEAQRLGGRQLGGDLRPVGQRGVVEDDEAGDVDLFLYKKLATDT</sequence>
<evidence type="ECO:0000313" key="2">
    <source>
        <dbReference type="Proteomes" id="UP001147760"/>
    </source>
</evidence>
<accession>A0A9X0BHV1</accession>
<dbReference type="EMBL" id="JAPWDO010000007">
    <property type="protein sequence ID" value="KAJ5462459.1"/>
    <property type="molecule type" value="Genomic_DNA"/>
</dbReference>
<dbReference type="AlphaFoldDB" id="A0A9X0BHV1"/>
<dbReference type="OrthoDB" id="10461421at2759"/>
<evidence type="ECO:0000313" key="1">
    <source>
        <dbReference type="EMBL" id="KAJ5462459.1"/>
    </source>
</evidence>
<keyword evidence="2" id="KW-1185">Reference proteome</keyword>
<proteinExistence type="predicted"/>
<reference evidence="1" key="1">
    <citation type="submission" date="2022-12" db="EMBL/GenBank/DDBJ databases">
        <authorList>
            <person name="Petersen C."/>
        </authorList>
    </citation>
    <scope>NUCLEOTIDE SEQUENCE</scope>
    <source>
        <strain evidence="1">IBT 17660</strain>
    </source>
</reference>
<name>A0A9X0BHV1_9EURO</name>
<reference evidence="1" key="2">
    <citation type="journal article" date="2023" name="IMA Fungus">
        <title>Comparative genomic study of the Penicillium genus elucidates a diverse pangenome and 15 lateral gene transfer events.</title>
        <authorList>
            <person name="Petersen C."/>
            <person name="Sorensen T."/>
            <person name="Nielsen M.R."/>
            <person name="Sondergaard T.E."/>
            <person name="Sorensen J.L."/>
            <person name="Fitzpatrick D.A."/>
            <person name="Frisvad J.C."/>
            <person name="Nielsen K.L."/>
        </authorList>
    </citation>
    <scope>NUCLEOTIDE SEQUENCE</scope>
    <source>
        <strain evidence="1">IBT 17660</strain>
    </source>
</reference>
<gene>
    <name evidence="1" type="ORF">N7530_010664</name>
</gene>
<organism evidence="1 2">
    <name type="scientific">Penicillium desertorum</name>
    <dbReference type="NCBI Taxonomy" id="1303715"/>
    <lineage>
        <taxon>Eukaryota</taxon>
        <taxon>Fungi</taxon>
        <taxon>Dikarya</taxon>
        <taxon>Ascomycota</taxon>
        <taxon>Pezizomycotina</taxon>
        <taxon>Eurotiomycetes</taxon>
        <taxon>Eurotiomycetidae</taxon>
        <taxon>Eurotiales</taxon>
        <taxon>Aspergillaceae</taxon>
        <taxon>Penicillium</taxon>
    </lineage>
</organism>